<dbReference type="EMBL" id="JBIYDN010000029">
    <property type="protein sequence ID" value="MFK4446841.1"/>
    <property type="molecule type" value="Genomic_DNA"/>
</dbReference>
<accession>A0ABW8MT00</accession>
<protein>
    <submittedName>
        <fullName evidence="1">Uncharacterized protein</fullName>
    </submittedName>
</protein>
<dbReference type="Proteomes" id="UP001620514">
    <property type="component" value="Unassembled WGS sequence"/>
</dbReference>
<dbReference type="RefSeq" id="WP_404611997.1">
    <property type="nucleotide sequence ID" value="NZ_JBIYDN010000029.1"/>
</dbReference>
<dbReference type="InterPro" id="IPR042183">
    <property type="entry name" value="MmgE/PrpD_sf_1"/>
</dbReference>
<evidence type="ECO:0000313" key="1">
    <source>
        <dbReference type="EMBL" id="MFK4446841.1"/>
    </source>
</evidence>
<name>A0ABW8MT00_9BURK</name>
<organism evidence="1 2">
    <name type="scientific">Caballeronia udeis</name>
    <dbReference type="NCBI Taxonomy" id="1232866"/>
    <lineage>
        <taxon>Bacteria</taxon>
        <taxon>Pseudomonadati</taxon>
        <taxon>Pseudomonadota</taxon>
        <taxon>Betaproteobacteria</taxon>
        <taxon>Burkholderiales</taxon>
        <taxon>Burkholderiaceae</taxon>
        <taxon>Caballeronia</taxon>
    </lineage>
</organism>
<keyword evidence="2" id="KW-1185">Reference proteome</keyword>
<gene>
    <name evidence="1" type="ORF">ABH943_006873</name>
</gene>
<evidence type="ECO:0000313" key="2">
    <source>
        <dbReference type="Proteomes" id="UP001620514"/>
    </source>
</evidence>
<reference evidence="1 2" key="1">
    <citation type="submission" date="2024-10" db="EMBL/GenBank/DDBJ databases">
        <authorList>
            <person name="Deangelis K."/>
            <person name="Huntemann M."/>
            <person name="Clum A."/>
            <person name="Wang J."/>
            <person name="Palaniappan K."/>
            <person name="Ritter S."/>
            <person name="Chen I.-M."/>
            <person name="Stamatis D."/>
            <person name="Reddy T."/>
            <person name="O'Malley R."/>
            <person name="Daum C."/>
            <person name="Ng V."/>
            <person name="Ivanova N."/>
            <person name="Kyrpides N."/>
            <person name="Woyke T."/>
        </authorList>
    </citation>
    <scope>NUCLEOTIDE SEQUENCE [LARGE SCALE GENOMIC DNA]</scope>
    <source>
        <strain evidence="1 2">GAS97</strain>
    </source>
</reference>
<reference evidence="1 2" key="2">
    <citation type="submission" date="2024-11" db="EMBL/GenBank/DDBJ databases">
        <title>Using genomics to understand microbial adaptation to soil warming.</title>
        <authorList>
            <person name="Deangelis K.M. PhD."/>
        </authorList>
    </citation>
    <scope>NUCLEOTIDE SEQUENCE [LARGE SCALE GENOMIC DNA]</scope>
    <source>
        <strain evidence="1 2">GAS97</strain>
    </source>
</reference>
<comment type="caution">
    <text evidence="1">The sequence shown here is derived from an EMBL/GenBank/DDBJ whole genome shotgun (WGS) entry which is preliminary data.</text>
</comment>
<proteinExistence type="predicted"/>
<dbReference type="Gene3D" id="1.10.4100.10">
    <property type="entry name" value="2-methylcitrate dehydratase PrpD"/>
    <property type="match status" value="1"/>
</dbReference>
<sequence length="88" mass="9584">MSSIASEFVPGLHALARRRLPINVAREVLAKHGFTSASASVDRRRGFAALMAYRFDAALITEGLGTHWRLLGRSYPGVNMSDTLALVN</sequence>